<gene>
    <name evidence="5" type="ORF">MONBRDRAFT_33679</name>
</gene>
<evidence type="ECO:0000313" key="5">
    <source>
        <dbReference type="EMBL" id="EDQ86814.1"/>
    </source>
</evidence>
<dbReference type="FunFam" id="2.30.29.30:FF:000286">
    <property type="entry name" value="PH-protein kinase domain containing protein"/>
    <property type="match status" value="1"/>
</dbReference>
<dbReference type="PANTHER" id="PTHR12092">
    <property type="entry name" value="PLECKSTRIN"/>
    <property type="match status" value="1"/>
</dbReference>
<dbReference type="SMART" id="SM00324">
    <property type="entry name" value="RhoGAP"/>
    <property type="match status" value="1"/>
</dbReference>
<evidence type="ECO:0000256" key="2">
    <source>
        <dbReference type="SAM" id="MobiDB-lite"/>
    </source>
</evidence>
<dbReference type="SUPFAM" id="SSF48350">
    <property type="entry name" value="GTPase activation domain, GAP"/>
    <property type="match status" value="1"/>
</dbReference>
<sequence length="984" mass="106093">MTEREVDALIGAAVQAALANDGTVLQATSQLVGLFKDLCTGHTEAMQTDARKALTTVVGNARRVAAAEADPLARCLALGEFGLSCTALADAGKALVEAAASTAAPAATPAAEPGVQEQALEDIDDVQGDEPELYNNFSGNAMAMGIEEEEDDDDDFATADDETATARLAVASALPPLEDEIQDVVDIILHDAEELFGAIERWDVADVVCITTGVIRALPTLLQEADKIDSDDVAQARQNVVESCGVMTGLARTVARNPDGAYLTPQLSDALSDLTTDINGFVVALKRHRYLGTQDEISSEVLIQRCEGILLTKQQPSPYSDAPNPEKLQRVTNLSQKAAMHALSQLSGCLLSDDPTVKELAALLDQIVTHICHLLDASDRLSHGVNLPPRAHAFETCHLIVRALLPVCKPVPPGGNGPEVGAALTTLRSNMPVLLEAIKRLGDECDRLLEQAQAKPPPLPQRFEPTSAGITTIGVTCRLCSDNFINTKGEPLRLGDATQVTLFEDATIQQLMVSLTQNIRIPVTDLAVLSAEQVLPGDLAVADALKQSELYVYNKNDKHDLQNEVALIKQRQLAKALRTNKMSSSTNIKRSETKRAFSELKGRSDEETARLQLMSLVKDGRLTVDQAVSASTIANSAAMQLSLKASHALDMPANKRPAPGIPPAPGINTASDEDSMSMAAFAATSTRRKFSRSPSPSGGAPKLFMEGFLGKEGGTYRTWKTRWFVLTDVELTYFRSPSVKDPLGVIPLDVSLCCSPEPDRSGHGNCFALKPKQQTERVFYLSAATEAQRRAWMRCIDQLIPGRQPYVSQVKAVKTCIQHLQESGIAKEDVFRVPGNAGQVQKLVEAMQTKLELPADLLGNPHTLVSFIKAVFKNRLLGPFLSDEEQQLLSKALQESASDEATQVSSVRHALELMHPLEADLVLALGELLVKVDAHQAVTKCSSEDLSRSFGPLLFPSAEESQACRAIFLLQAHLEDMRSQDSDA</sequence>
<feature type="domain" description="PH" evidence="3">
    <location>
        <begin position="702"/>
        <end position="801"/>
    </location>
</feature>
<dbReference type="SUPFAM" id="SSF50729">
    <property type="entry name" value="PH domain-like"/>
    <property type="match status" value="1"/>
</dbReference>
<dbReference type="GeneID" id="5893669"/>
<evidence type="ECO:0000259" key="3">
    <source>
        <dbReference type="PROSITE" id="PS50003"/>
    </source>
</evidence>
<evidence type="ECO:0008006" key="7">
    <source>
        <dbReference type="Google" id="ProtNLM"/>
    </source>
</evidence>
<protein>
    <recommendedName>
        <fullName evidence="7">PH domain-containing protein</fullName>
    </recommendedName>
</protein>
<evidence type="ECO:0000313" key="6">
    <source>
        <dbReference type="Proteomes" id="UP000001357"/>
    </source>
</evidence>
<dbReference type="InterPro" id="IPR011993">
    <property type="entry name" value="PH-like_dom_sf"/>
</dbReference>
<dbReference type="KEGG" id="mbr:MONBRDRAFT_33679"/>
<accession>A9V6I9</accession>
<dbReference type="GO" id="GO:0005886">
    <property type="term" value="C:plasma membrane"/>
    <property type="evidence" value="ECO:0000318"/>
    <property type="project" value="GO_Central"/>
</dbReference>
<dbReference type="AlphaFoldDB" id="A9V6I9"/>
<dbReference type="Gene3D" id="1.10.555.10">
    <property type="entry name" value="Rho GTPase activation protein"/>
    <property type="match status" value="1"/>
</dbReference>
<dbReference type="PROSITE" id="PS50003">
    <property type="entry name" value="PH_DOMAIN"/>
    <property type="match status" value="1"/>
</dbReference>
<name>A9V6I9_MONBE</name>
<reference evidence="5 6" key="1">
    <citation type="journal article" date="2008" name="Nature">
        <title>The genome of the choanoflagellate Monosiga brevicollis and the origin of metazoans.</title>
        <authorList>
            <consortium name="JGI Sequencing"/>
            <person name="King N."/>
            <person name="Westbrook M.J."/>
            <person name="Young S.L."/>
            <person name="Kuo A."/>
            <person name="Abedin M."/>
            <person name="Chapman J."/>
            <person name="Fairclough S."/>
            <person name="Hellsten U."/>
            <person name="Isogai Y."/>
            <person name="Letunic I."/>
            <person name="Marr M."/>
            <person name="Pincus D."/>
            <person name="Putnam N."/>
            <person name="Rokas A."/>
            <person name="Wright K.J."/>
            <person name="Zuzow R."/>
            <person name="Dirks W."/>
            <person name="Good M."/>
            <person name="Goodstein D."/>
            <person name="Lemons D."/>
            <person name="Li W."/>
            <person name="Lyons J.B."/>
            <person name="Morris A."/>
            <person name="Nichols S."/>
            <person name="Richter D.J."/>
            <person name="Salamov A."/>
            <person name="Bork P."/>
            <person name="Lim W.A."/>
            <person name="Manning G."/>
            <person name="Miller W.T."/>
            <person name="McGinnis W."/>
            <person name="Shapiro H."/>
            <person name="Tjian R."/>
            <person name="Grigoriev I.V."/>
            <person name="Rokhsar D."/>
        </authorList>
    </citation>
    <scope>NUCLEOTIDE SEQUENCE [LARGE SCALE GENOMIC DNA]</scope>
    <source>
        <strain evidence="6">MX1 / ATCC 50154</strain>
    </source>
</reference>
<evidence type="ECO:0000256" key="1">
    <source>
        <dbReference type="ARBA" id="ARBA00022468"/>
    </source>
</evidence>
<dbReference type="InterPro" id="IPR037370">
    <property type="entry name" value="Pleckstrin"/>
</dbReference>
<dbReference type="InterPro" id="IPR000198">
    <property type="entry name" value="RhoGAP_dom"/>
</dbReference>
<proteinExistence type="predicted"/>
<dbReference type="CDD" id="cd00159">
    <property type="entry name" value="RhoGAP"/>
    <property type="match status" value="1"/>
</dbReference>
<dbReference type="GO" id="GO:0005096">
    <property type="term" value="F:GTPase activator activity"/>
    <property type="evidence" value="ECO:0007669"/>
    <property type="project" value="UniProtKB-KW"/>
</dbReference>
<keyword evidence="6" id="KW-1185">Reference proteome</keyword>
<dbReference type="GO" id="GO:0007165">
    <property type="term" value="P:signal transduction"/>
    <property type="evidence" value="ECO:0007669"/>
    <property type="project" value="InterPro"/>
</dbReference>
<dbReference type="PROSITE" id="PS50238">
    <property type="entry name" value="RHOGAP"/>
    <property type="match status" value="1"/>
</dbReference>
<dbReference type="SMART" id="SM00233">
    <property type="entry name" value="PH"/>
    <property type="match status" value="1"/>
</dbReference>
<feature type="region of interest" description="Disordered" evidence="2">
    <location>
        <begin position="579"/>
        <end position="601"/>
    </location>
</feature>
<dbReference type="RefSeq" id="XP_001748359.1">
    <property type="nucleotide sequence ID" value="XM_001748307.1"/>
</dbReference>
<evidence type="ECO:0000259" key="4">
    <source>
        <dbReference type="PROSITE" id="PS50238"/>
    </source>
</evidence>
<dbReference type="PANTHER" id="PTHR12092:SF16">
    <property type="entry name" value="PH DOMAIN-CONTAINING PROTEIN"/>
    <property type="match status" value="1"/>
</dbReference>
<dbReference type="Pfam" id="PF00620">
    <property type="entry name" value="RhoGAP"/>
    <property type="match status" value="1"/>
</dbReference>
<dbReference type="GO" id="GO:0030036">
    <property type="term" value="P:actin cytoskeleton organization"/>
    <property type="evidence" value="ECO:0000318"/>
    <property type="project" value="GO_Central"/>
</dbReference>
<dbReference type="InParanoid" id="A9V6I9"/>
<feature type="domain" description="Rho-GAP" evidence="4">
    <location>
        <begin position="794"/>
        <end position="984"/>
    </location>
</feature>
<dbReference type="eggNOG" id="ENOG502SG79">
    <property type="taxonomic scope" value="Eukaryota"/>
</dbReference>
<dbReference type="Pfam" id="PF00169">
    <property type="entry name" value="PH"/>
    <property type="match status" value="1"/>
</dbReference>
<dbReference type="EMBL" id="CH991563">
    <property type="protein sequence ID" value="EDQ86814.1"/>
    <property type="molecule type" value="Genomic_DNA"/>
</dbReference>
<dbReference type="Gene3D" id="2.30.29.30">
    <property type="entry name" value="Pleckstrin-homology domain (PH domain)/Phosphotyrosine-binding domain (PTB)"/>
    <property type="match status" value="1"/>
</dbReference>
<dbReference type="Proteomes" id="UP000001357">
    <property type="component" value="Unassembled WGS sequence"/>
</dbReference>
<dbReference type="InterPro" id="IPR001849">
    <property type="entry name" value="PH_domain"/>
</dbReference>
<dbReference type="InterPro" id="IPR008936">
    <property type="entry name" value="Rho_GTPase_activation_prot"/>
</dbReference>
<keyword evidence="1" id="KW-0343">GTPase activation</keyword>
<feature type="compositionally biased region" description="Basic and acidic residues" evidence="2">
    <location>
        <begin position="589"/>
        <end position="601"/>
    </location>
</feature>
<organism evidence="5 6">
    <name type="scientific">Monosiga brevicollis</name>
    <name type="common">Choanoflagellate</name>
    <dbReference type="NCBI Taxonomy" id="81824"/>
    <lineage>
        <taxon>Eukaryota</taxon>
        <taxon>Choanoflagellata</taxon>
        <taxon>Craspedida</taxon>
        <taxon>Salpingoecidae</taxon>
        <taxon>Monosiga</taxon>
    </lineage>
</organism>